<feature type="region of interest" description="Disordered" evidence="1">
    <location>
        <begin position="1"/>
        <end position="34"/>
    </location>
</feature>
<dbReference type="RefSeq" id="WP_186878780.1">
    <property type="nucleotide sequence ID" value="NZ_JACOPN010000006.1"/>
</dbReference>
<accession>A0A8J6M4F3</accession>
<reference evidence="2" key="1">
    <citation type="submission" date="2020-08" db="EMBL/GenBank/DDBJ databases">
        <title>Genome public.</title>
        <authorList>
            <person name="Liu C."/>
            <person name="Sun Q."/>
        </authorList>
    </citation>
    <scope>NUCLEOTIDE SEQUENCE</scope>
    <source>
        <strain evidence="2">BX5</strain>
    </source>
</reference>
<evidence type="ECO:0000313" key="2">
    <source>
        <dbReference type="EMBL" id="MBC5717558.1"/>
    </source>
</evidence>
<dbReference type="EMBL" id="JACOPN010000006">
    <property type="protein sequence ID" value="MBC5717558.1"/>
    <property type="molecule type" value="Genomic_DNA"/>
</dbReference>
<name>A0A8J6M4F3_9FIRM</name>
<organism evidence="2 3">
    <name type="scientific">Flintibacter faecis</name>
    <dbReference type="NCBI Taxonomy" id="2763047"/>
    <lineage>
        <taxon>Bacteria</taxon>
        <taxon>Bacillati</taxon>
        <taxon>Bacillota</taxon>
        <taxon>Clostridia</taxon>
        <taxon>Eubacteriales</taxon>
        <taxon>Flintibacter</taxon>
    </lineage>
</organism>
<proteinExistence type="predicted"/>
<evidence type="ECO:0000313" key="3">
    <source>
        <dbReference type="Proteomes" id="UP000602260"/>
    </source>
</evidence>
<evidence type="ECO:0000256" key="1">
    <source>
        <dbReference type="SAM" id="MobiDB-lite"/>
    </source>
</evidence>
<keyword evidence="3" id="KW-1185">Reference proteome</keyword>
<protein>
    <submittedName>
        <fullName evidence="2">Uncharacterized protein</fullName>
    </submittedName>
</protein>
<gene>
    <name evidence="2" type="ORF">H8S55_09525</name>
</gene>
<sequence length="117" mass="11897">MYNRYIPQEEDYIPVAEPAPPPPKAEKTGGQSAPGASLLSALGLGNLFSGAEGLVSRLLPDGVDAGDILLLLIVLYLLAEGDDLDLVIALGLTLVLGLGSGKEKGKDSTQGGTVAAP</sequence>
<comment type="caution">
    <text evidence="2">The sequence shown here is derived from an EMBL/GenBank/DDBJ whole genome shotgun (WGS) entry which is preliminary data.</text>
</comment>
<dbReference type="Proteomes" id="UP000602260">
    <property type="component" value="Unassembled WGS sequence"/>
</dbReference>
<dbReference type="AlphaFoldDB" id="A0A8J6M4F3"/>